<dbReference type="EMBL" id="BAABIK010000019">
    <property type="protein sequence ID" value="GAA4947669.1"/>
    <property type="molecule type" value="Genomic_DNA"/>
</dbReference>
<name>A0ABP9GQ99_9ACTN</name>
<dbReference type="Gene3D" id="3.60.120.10">
    <property type="entry name" value="Anthranilate synthase"/>
    <property type="match status" value="1"/>
</dbReference>
<dbReference type="PANTHER" id="PTHR11236">
    <property type="entry name" value="AMINOBENZOATE/ANTHRANILATE SYNTHASE"/>
    <property type="match status" value="1"/>
</dbReference>
<comment type="caution">
    <text evidence="7">The sequence shown here is derived from an EMBL/GenBank/DDBJ whole genome shotgun (WGS) entry which is preliminary data.</text>
</comment>
<dbReference type="SUPFAM" id="SSF56322">
    <property type="entry name" value="ADC synthase"/>
    <property type="match status" value="1"/>
</dbReference>
<dbReference type="PRINTS" id="PR00096">
    <property type="entry name" value="GATASE"/>
</dbReference>
<dbReference type="InterPro" id="IPR015890">
    <property type="entry name" value="Chorismate_C"/>
</dbReference>
<evidence type="ECO:0000313" key="8">
    <source>
        <dbReference type="Proteomes" id="UP001499993"/>
    </source>
</evidence>
<protein>
    <recommendedName>
        <fullName evidence="1">anthranilate synthase</fullName>
        <ecNumber evidence="1">4.1.3.27</ecNumber>
    </recommendedName>
</protein>
<proteinExistence type="predicted"/>
<dbReference type="Proteomes" id="UP001499993">
    <property type="component" value="Unassembled WGS sequence"/>
</dbReference>
<evidence type="ECO:0000313" key="7">
    <source>
        <dbReference type="EMBL" id="GAA4947669.1"/>
    </source>
</evidence>
<dbReference type="CDD" id="cd01743">
    <property type="entry name" value="GATase1_Anthranilate_Synthase"/>
    <property type="match status" value="1"/>
</dbReference>
<keyword evidence="8" id="KW-1185">Reference proteome</keyword>
<dbReference type="PRINTS" id="PR00097">
    <property type="entry name" value="ANTSNTHASEII"/>
</dbReference>
<evidence type="ECO:0000259" key="5">
    <source>
        <dbReference type="Pfam" id="PF00117"/>
    </source>
</evidence>
<dbReference type="InterPro" id="IPR005801">
    <property type="entry name" value="ADC_synthase"/>
</dbReference>
<evidence type="ECO:0000256" key="1">
    <source>
        <dbReference type="ARBA" id="ARBA00012266"/>
    </source>
</evidence>
<dbReference type="EC" id="4.1.3.27" evidence="1"/>
<feature type="domain" description="Glutamine amidotransferase" evidence="5">
    <location>
        <begin position="451"/>
        <end position="632"/>
    </location>
</feature>
<dbReference type="Gene3D" id="3.40.50.880">
    <property type="match status" value="1"/>
</dbReference>
<sequence>MTVTSGKAEERTGRRIIDRALSSEAEPFAIVARCLRGGRRVEAFDGELRELRTIDEIPLPAAAQRGHRYDSLVLLPFRQLRERGFTCTDDGEPILLLQVARHGELGAEDLERLAELPVSFDGEGAFDTSDEEYERLVGRVLADEIGAGSGSNFVIRRTFSVQVEGDRLRFALGLFHRLLKEESGAYWTFVVHTGERIFVGATPERHVSLDGGVASMTPISGTYHYPEQGPDLEGVVEFLADRKETDELYMVVDEELKMMAGVCEDGGRVHGPWLRPMARLAHTEYEIRGTTALNPRQVLRRTMFAPTVVGSPLENACRVITRYEPAGRGYYSGAIALLGADDAGYTLDSAIMIRTGRIDPDGRMSLGVGATLVRHSAPARETAETWAKAAGLLGAAGPRRRKAVDTRGVFDHPRTRAALEARNRDLSGFWLADRQAPASEAPPPLLDRSVLVVDAEDSFTGMLAHQFRSLGARVQVVRHDLVDREAPADHGLVVVGPGPGDPCDASDSRIAGLRRLTGDLLADGRPFLSVCLGHQVLASVLGLDVCRRAVPDQGKQRRIDLFGRSATVAFYSTYVAVCPADEVVGPTGPVHVSREPTGEVHALRGPHFASMQFHPESLLTPEGPELIAESVRHLLDPVGGTRA</sequence>
<dbReference type="PROSITE" id="PS51273">
    <property type="entry name" value="GATASE_TYPE_1"/>
    <property type="match status" value="1"/>
</dbReference>
<evidence type="ECO:0000259" key="6">
    <source>
        <dbReference type="Pfam" id="PF00425"/>
    </source>
</evidence>
<accession>A0ABP9GQ99</accession>
<gene>
    <name evidence="7" type="primary">phzE</name>
    <name evidence="7" type="ORF">GCM10023224_34230</name>
</gene>
<dbReference type="InterPro" id="IPR029062">
    <property type="entry name" value="Class_I_gatase-like"/>
</dbReference>
<dbReference type="InterPro" id="IPR006221">
    <property type="entry name" value="TrpG/PapA_dom"/>
</dbReference>
<keyword evidence="3" id="KW-0456">Lyase</keyword>
<evidence type="ECO:0000256" key="3">
    <source>
        <dbReference type="ARBA" id="ARBA00023239"/>
    </source>
</evidence>
<keyword evidence="2" id="KW-0315">Glutamine amidotransferase</keyword>
<dbReference type="PANTHER" id="PTHR11236:SF49">
    <property type="entry name" value="ANTHRANILATE SYNTHASE COMPONENT 1"/>
    <property type="match status" value="1"/>
</dbReference>
<dbReference type="Pfam" id="PF00425">
    <property type="entry name" value="Chorismate_bind"/>
    <property type="match status" value="1"/>
</dbReference>
<reference evidence="8" key="1">
    <citation type="journal article" date="2019" name="Int. J. Syst. Evol. Microbiol.">
        <title>The Global Catalogue of Microorganisms (GCM) 10K type strain sequencing project: providing services to taxonomists for standard genome sequencing and annotation.</title>
        <authorList>
            <consortium name="The Broad Institute Genomics Platform"/>
            <consortium name="The Broad Institute Genome Sequencing Center for Infectious Disease"/>
            <person name="Wu L."/>
            <person name="Ma J."/>
        </authorList>
    </citation>
    <scope>NUCLEOTIDE SEQUENCE [LARGE SCALE GENOMIC DNA]</scope>
    <source>
        <strain evidence="8">JCM 18123</strain>
    </source>
</reference>
<dbReference type="SUPFAM" id="SSF52317">
    <property type="entry name" value="Class I glutamine amidotransferase-like"/>
    <property type="match status" value="1"/>
</dbReference>
<feature type="domain" description="Chorismate-utilising enzyme C-terminal" evidence="6">
    <location>
        <begin position="130"/>
        <end position="388"/>
    </location>
</feature>
<evidence type="ECO:0000256" key="4">
    <source>
        <dbReference type="ARBA" id="ARBA00047683"/>
    </source>
</evidence>
<dbReference type="Pfam" id="PF00117">
    <property type="entry name" value="GATase"/>
    <property type="match status" value="1"/>
</dbReference>
<dbReference type="InterPro" id="IPR017926">
    <property type="entry name" value="GATASE"/>
</dbReference>
<dbReference type="InterPro" id="IPR019999">
    <property type="entry name" value="Anth_synth_I-like"/>
</dbReference>
<evidence type="ECO:0000256" key="2">
    <source>
        <dbReference type="ARBA" id="ARBA00022962"/>
    </source>
</evidence>
<comment type="catalytic activity">
    <reaction evidence="4">
        <text>chorismate + L-glutamine = anthranilate + pyruvate + L-glutamate + H(+)</text>
        <dbReference type="Rhea" id="RHEA:21732"/>
        <dbReference type="ChEBI" id="CHEBI:15361"/>
        <dbReference type="ChEBI" id="CHEBI:15378"/>
        <dbReference type="ChEBI" id="CHEBI:16567"/>
        <dbReference type="ChEBI" id="CHEBI:29748"/>
        <dbReference type="ChEBI" id="CHEBI:29985"/>
        <dbReference type="ChEBI" id="CHEBI:58359"/>
        <dbReference type="EC" id="4.1.3.27"/>
    </reaction>
</comment>
<organism evidence="7 8">
    <name type="scientific">Streptomonospora halophila</name>
    <dbReference type="NCBI Taxonomy" id="427369"/>
    <lineage>
        <taxon>Bacteria</taxon>
        <taxon>Bacillati</taxon>
        <taxon>Actinomycetota</taxon>
        <taxon>Actinomycetes</taxon>
        <taxon>Streptosporangiales</taxon>
        <taxon>Nocardiopsidaceae</taxon>
        <taxon>Streptomonospora</taxon>
    </lineage>
</organism>